<sequence>MEKDELKLYYARLDQAFYKAMKTLGPKVYEKLEHNLTGEQFFVLNTLEQKGRITSSQLAEELQVKPSAITAMVDRLLKNDFVIRERDEKDRRAVYVRISDEGMRALKSSVKKRNIIMEKYMSKLTEEEMEQLTTVLEKLTSIIIESES</sequence>
<reference evidence="3" key="1">
    <citation type="submission" date="2023-10" db="EMBL/GenBank/DDBJ databases">
        <title>Screening of Alkalihalophilus pseudofirmusBZ-TG-HK211 and Its Alleviation of Salt Stress on Rapeseed Growth.</title>
        <authorList>
            <person name="Zhao B."/>
            <person name="Guo T."/>
        </authorList>
    </citation>
    <scope>NUCLEOTIDE SEQUENCE</scope>
    <source>
        <strain evidence="3">BZ-TG-HK211</strain>
    </source>
</reference>
<gene>
    <name evidence="3" type="ORF">RYX45_18540</name>
</gene>
<dbReference type="PRINTS" id="PR00598">
    <property type="entry name" value="HTHMARR"/>
</dbReference>
<dbReference type="AlphaFoldDB" id="A0AAJ2U4L1"/>
<dbReference type="Pfam" id="PF01047">
    <property type="entry name" value="MarR"/>
    <property type="match status" value="1"/>
</dbReference>
<evidence type="ECO:0000313" key="3">
    <source>
        <dbReference type="EMBL" id="MDV2887187.1"/>
    </source>
</evidence>
<organism evidence="3 4">
    <name type="scientific">Alkalihalophilus pseudofirmus</name>
    <name type="common">Bacillus pseudofirmus</name>
    <dbReference type="NCBI Taxonomy" id="79885"/>
    <lineage>
        <taxon>Bacteria</taxon>
        <taxon>Bacillati</taxon>
        <taxon>Bacillota</taxon>
        <taxon>Bacilli</taxon>
        <taxon>Bacillales</taxon>
        <taxon>Bacillaceae</taxon>
        <taxon>Alkalihalophilus</taxon>
    </lineage>
</organism>
<evidence type="ECO:0000259" key="2">
    <source>
        <dbReference type="PROSITE" id="PS50995"/>
    </source>
</evidence>
<dbReference type="GO" id="GO:0003677">
    <property type="term" value="F:DNA binding"/>
    <property type="evidence" value="ECO:0007669"/>
    <property type="project" value="UniProtKB-KW"/>
</dbReference>
<dbReference type="SUPFAM" id="SSF46785">
    <property type="entry name" value="Winged helix' DNA-binding domain"/>
    <property type="match status" value="1"/>
</dbReference>
<dbReference type="InterPro" id="IPR036388">
    <property type="entry name" value="WH-like_DNA-bd_sf"/>
</dbReference>
<dbReference type="Gene3D" id="1.10.10.10">
    <property type="entry name" value="Winged helix-like DNA-binding domain superfamily/Winged helix DNA-binding domain"/>
    <property type="match status" value="1"/>
</dbReference>
<dbReference type="InterPro" id="IPR039422">
    <property type="entry name" value="MarR/SlyA-like"/>
</dbReference>
<comment type="caution">
    <text evidence="3">The sequence shown here is derived from an EMBL/GenBank/DDBJ whole genome shotgun (WGS) entry which is preliminary data.</text>
</comment>
<dbReference type="SMART" id="SM00347">
    <property type="entry name" value="HTH_MARR"/>
    <property type="match status" value="1"/>
</dbReference>
<dbReference type="Proteomes" id="UP001285636">
    <property type="component" value="Unassembled WGS sequence"/>
</dbReference>
<accession>A0AAJ2U4L1</accession>
<dbReference type="PANTHER" id="PTHR33164">
    <property type="entry name" value="TRANSCRIPTIONAL REGULATOR, MARR FAMILY"/>
    <property type="match status" value="1"/>
</dbReference>
<keyword evidence="1" id="KW-0238">DNA-binding</keyword>
<protein>
    <submittedName>
        <fullName evidence="3">MarR family transcriptional regulator</fullName>
    </submittedName>
</protein>
<dbReference type="GO" id="GO:0003700">
    <property type="term" value="F:DNA-binding transcription factor activity"/>
    <property type="evidence" value="ECO:0007669"/>
    <property type="project" value="InterPro"/>
</dbReference>
<dbReference type="RefSeq" id="WP_075683970.1">
    <property type="nucleotide sequence ID" value="NZ_CP144224.1"/>
</dbReference>
<dbReference type="InterPro" id="IPR000835">
    <property type="entry name" value="HTH_MarR-typ"/>
</dbReference>
<name>A0AAJ2U4L1_ALKPS</name>
<dbReference type="PANTHER" id="PTHR33164:SF99">
    <property type="entry name" value="MARR FAMILY REGULATORY PROTEIN"/>
    <property type="match status" value="1"/>
</dbReference>
<proteinExistence type="predicted"/>
<dbReference type="InterPro" id="IPR036390">
    <property type="entry name" value="WH_DNA-bd_sf"/>
</dbReference>
<dbReference type="EMBL" id="JAWJAY010000008">
    <property type="protein sequence ID" value="MDV2887187.1"/>
    <property type="molecule type" value="Genomic_DNA"/>
</dbReference>
<evidence type="ECO:0000256" key="1">
    <source>
        <dbReference type="ARBA" id="ARBA00023125"/>
    </source>
</evidence>
<feature type="domain" description="HTH marR-type" evidence="2">
    <location>
        <begin position="10"/>
        <end position="141"/>
    </location>
</feature>
<dbReference type="GO" id="GO:0006950">
    <property type="term" value="P:response to stress"/>
    <property type="evidence" value="ECO:0007669"/>
    <property type="project" value="TreeGrafter"/>
</dbReference>
<evidence type="ECO:0000313" key="4">
    <source>
        <dbReference type="Proteomes" id="UP001285636"/>
    </source>
</evidence>
<dbReference type="PROSITE" id="PS50995">
    <property type="entry name" value="HTH_MARR_2"/>
    <property type="match status" value="1"/>
</dbReference>